<sequence length="337" mass="38292">MGFIKEVLDKEITKKILVLVALGIILYATKGLINLFLLTFLFTYIMYSFNKFIISKTEKYFHINNVVLTIIMYLIFGVLITFFIYKYIPVVINQTIVIINQISTFDLNTNLPIQQYLMPIFDQVDVSGYTKNAVNYLFQLAANIGKGSISVFMAFMLSLFFMLEKDKIAEFSRRFRKSRIAGFYYYLEGFGKSFVNSFGKVLQAQILIALTNTVLSIIALSIMHFRQLLGLGLMVFILSLIPVAGVIISLIPLCIIAFNMGGIPKVVYVVIMVVVLHGLESYVLNPKFMADKTELPVFLIFLILIISEYLMGTWGLLIGIPMFIFILDLLNVKVADK</sequence>
<dbReference type="InterPro" id="IPR002549">
    <property type="entry name" value="AI-2E-like"/>
</dbReference>
<dbReference type="Proteomes" id="UP001208567">
    <property type="component" value="Unassembled WGS sequence"/>
</dbReference>
<name>A0ABQ5N792_9CLOT</name>
<keyword evidence="5 6" id="KW-0472">Membrane</keyword>
<feature type="transmembrane region" description="Helical" evidence="6">
    <location>
        <begin position="266"/>
        <end position="285"/>
    </location>
</feature>
<keyword evidence="8" id="KW-1185">Reference proteome</keyword>
<protein>
    <submittedName>
        <fullName evidence="7">AI-2E family transporter</fullName>
    </submittedName>
</protein>
<evidence type="ECO:0000313" key="7">
    <source>
        <dbReference type="EMBL" id="GLC30910.1"/>
    </source>
</evidence>
<comment type="subcellular location">
    <subcellularLocation>
        <location evidence="1">Membrane</location>
        <topology evidence="1">Multi-pass membrane protein</topology>
    </subcellularLocation>
</comment>
<evidence type="ECO:0000256" key="4">
    <source>
        <dbReference type="ARBA" id="ARBA00022989"/>
    </source>
</evidence>
<organism evidence="7 8">
    <name type="scientific">Clostridium omnivorum</name>
    <dbReference type="NCBI Taxonomy" id="1604902"/>
    <lineage>
        <taxon>Bacteria</taxon>
        <taxon>Bacillati</taxon>
        <taxon>Bacillota</taxon>
        <taxon>Clostridia</taxon>
        <taxon>Eubacteriales</taxon>
        <taxon>Clostridiaceae</taxon>
        <taxon>Clostridium</taxon>
    </lineage>
</organism>
<feature type="transmembrane region" description="Helical" evidence="6">
    <location>
        <begin position="66"/>
        <end position="85"/>
    </location>
</feature>
<gene>
    <name evidence="7" type="ORF">bsdE14_23200</name>
</gene>
<reference evidence="7 8" key="1">
    <citation type="journal article" date="2024" name="Int. J. Syst. Evol. Microbiol.">
        <title>Clostridium omnivorum sp. nov., isolated from anoxic soil under the treatment of reductive soil disinfestation.</title>
        <authorList>
            <person name="Ueki A."/>
            <person name="Tonouchi A."/>
            <person name="Kaku N."/>
            <person name="Honma S."/>
            <person name="Ueki K."/>
        </authorList>
    </citation>
    <scope>NUCLEOTIDE SEQUENCE [LARGE SCALE GENOMIC DNA]</scope>
    <source>
        <strain evidence="7 8">E14</strain>
    </source>
</reference>
<dbReference type="PANTHER" id="PTHR21716">
    <property type="entry name" value="TRANSMEMBRANE PROTEIN"/>
    <property type="match status" value="1"/>
</dbReference>
<feature type="transmembrane region" description="Helical" evidence="6">
    <location>
        <begin position="235"/>
        <end position="260"/>
    </location>
</feature>
<evidence type="ECO:0000256" key="2">
    <source>
        <dbReference type="ARBA" id="ARBA00009773"/>
    </source>
</evidence>
<feature type="transmembrane region" description="Helical" evidence="6">
    <location>
        <begin position="297"/>
        <end position="327"/>
    </location>
</feature>
<accession>A0ABQ5N792</accession>
<dbReference type="EMBL" id="BRXR01000001">
    <property type="protein sequence ID" value="GLC30910.1"/>
    <property type="molecule type" value="Genomic_DNA"/>
</dbReference>
<keyword evidence="3 6" id="KW-0812">Transmembrane</keyword>
<feature type="transmembrane region" description="Helical" evidence="6">
    <location>
        <begin position="205"/>
        <end position="223"/>
    </location>
</feature>
<comment type="similarity">
    <text evidence="2">Belongs to the autoinducer-2 exporter (AI-2E) (TC 2.A.86) family.</text>
</comment>
<comment type="caution">
    <text evidence="7">The sequence shown here is derived from an EMBL/GenBank/DDBJ whole genome shotgun (WGS) entry which is preliminary data.</text>
</comment>
<evidence type="ECO:0000256" key="5">
    <source>
        <dbReference type="ARBA" id="ARBA00023136"/>
    </source>
</evidence>
<dbReference type="Pfam" id="PF01594">
    <property type="entry name" value="AI-2E_transport"/>
    <property type="match status" value="1"/>
</dbReference>
<evidence type="ECO:0000256" key="6">
    <source>
        <dbReference type="SAM" id="Phobius"/>
    </source>
</evidence>
<feature type="transmembrane region" description="Helical" evidence="6">
    <location>
        <begin position="144"/>
        <end position="163"/>
    </location>
</feature>
<evidence type="ECO:0000256" key="1">
    <source>
        <dbReference type="ARBA" id="ARBA00004141"/>
    </source>
</evidence>
<evidence type="ECO:0000256" key="3">
    <source>
        <dbReference type="ARBA" id="ARBA00022692"/>
    </source>
</evidence>
<dbReference type="RefSeq" id="WP_264850186.1">
    <property type="nucleotide sequence ID" value="NZ_BRXR01000001.1"/>
</dbReference>
<dbReference type="PANTHER" id="PTHR21716:SF62">
    <property type="entry name" value="TRANSPORT PROTEIN YDBI-RELATED"/>
    <property type="match status" value="1"/>
</dbReference>
<keyword evidence="4 6" id="KW-1133">Transmembrane helix</keyword>
<proteinExistence type="inferred from homology"/>
<evidence type="ECO:0000313" key="8">
    <source>
        <dbReference type="Proteomes" id="UP001208567"/>
    </source>
</evidence>